<accession>A0AAW0CPF4</accession>
<feature type="transmembrane region" description="Helical" evidence="1">
    <location>
        <begin position="48"/>
        <end position="68"/>
    </location>
</feature>
<comment type="caution">
    <text evidence="2">The sequence shown here is derived from an EMBL/GenBank/DDBJ whole genome shotgun (WGS) entry which is preliminary data.</text>
</comment>
<reference evidence="2 3" key="1">
    <citation type="submission" date="2024-01" db="EMBL/GenBank/DDBJ databases">
        <title>A draft genome for a cacao thread blight-causing isolate of Paramarasmius palmivorus.</title>
        <authorList>
            <person name="Baruah I.K."/>
            <person name="Bukari Y."/>
            <person name="Amoako-Attah I."/>
            <person name="Meinhardt L.W."/>
            <person name="Bailey B.A."/>
            <person name="Cohen S.P."/>
        </authorList>
    </citation>
    <scope>NUCLEOTIDE SEQUENCE [LARGE SCALE GENOMIC DNA]</scope>
    <source>
        <strain evidence="2 3">GH-12</strain>
    </source>
</reference>
<gene>
    <name evidence="2" type="ORF">VNI00_009805</name>
</gene>
<keyword evidence="1" id="KW-1133">Transmembrane helix</keyword>
<keyword evidence="1" id="KW-0472">Membrane</keyword>
<dbReference type="EMBL" id="JAYKXP010000037">
    <property type="protein sequence ID" value="KAK7040337.1"/>
    <property type="molecule type" value="Genomic_DNA"/>
</dbReference>
<feature type="transmembrane region" description="Helical" evidence="1">
    <location>
        <begin position="119"/>
        <end position="141"/>
    </location>
</feature>
<evidence type="ECO:0000313" key="2">
    <source>
        <dbReference type="EMBL" id="KAK7040337.1"/>
    </source>
</evidence>
<dbReference type="PANTHER" id="PTHR38848:SF3">
    <property type="entry name" value="G-PROTEIN COUPLED RECEPTORS FAMILY 3 PROFILE DOMAIN-CONTAINING PROTEIN"/>
    <property type="match status" value="1"/>
</dbReference>
<keyword evidence="3" id="KW-1185">Reference proteome</keyword>
<evidence type="ECO:0000313" key="3">
    <source>
        <dbReference type="Proteomes" id="UP001383192"/>
    </source>
</evidence>
<organism evidence="2 3">
    <name type="scientific">Paramarasmius palmivorus</name>
    <dbReference type="NCBI Taxonomy" id="297713"/>
    <lineage>
        <taxon>Eukaryota</taxon>
        <taxon>Fungi</taxon>
        <taxon>Dikarya</taxon>
        <taxon>Basidiomycota</taxon>
        <taxon>Agaricomycotina</taxon>
        <taxon>Agaricomycetes</taxon>
        <taxon>Agaricomycetidae</taxon>
        <taxon>Agaricales</taxon>
        <taxon>Marasmiineae</taxon>
        <taxon>Marasmiaceae</taxon>
        <taxon>Paramarasmius</taxon>
    </lineage>
</organism>
<dbReference type="Proteomes" id="UP001383192">
    <property type="component" value="Unassembled WGS sequence"/>
</dbReference>
<sequence>MISTRPFSVKSTTIDASQGCSVLSYLLSRRTPSTLREWKALSWGKICMIWVLFDSWFFTFFSGVLLIGTRLRGNPVACSFAIISCIIILGSTKLFIYAFLVEKVLIVWSGGLRTARHTIMVYGICGFVMLGYLAVGILFLLSRRSEIRKDAEDACYIGVSHAAAVTMVTYDLSQNIFFTGMFLWPLWRSHLINPSLKRMATRTLSGAIASLTLSAANASTMIAFGGEELGWMCLSICVADLRDKVLGGTKFLATPYYYDTRHERNGTAAG</sequence>
<protein>
    <submittedName>
        <fullName evidence="2">Uncharacterized protein</fullName>
    </submittedName>
</protein>
<dbReference type="PANTHER" id="PTHR38848">
    <property type="entry name" value="G-PROTEIN COUPLED RECEPTORS FAMILY 3 PROFILE DOMAIN-CONTAINING PROTEIN"/>
    <property type="match status" value="1"/>
</dbReference>
<name>A0AAW0CPF4_9AGAR</name>
<dbReference type="AlphaFoldDB" id="A0AAW0CPF4"/>
<keyword evidence="1" id="KW-0812">Transmembrane</keyword>
<feature type="transmembrane region" description="Helical" evidence="1">
    <location>
        <begin position="80"/>
        <end position="99"/>
    </location>
</feature>
<evidence type="ECO:0000256" key="1">
    <source>
        <dbReference type="SAM" id="Phobius"/>
    </source>
</evidence>
<proteinExistence type="predicted"/>